<reference evidence="1 2" key="1">
    <citation type="submission" date="2017-09" db="EMBL/GenBank/DDBJ databases">
        <title>Depth-based differentiation of microbial function through sediment-hosted aquifers and enrichment of novel symbionts in the deep terrestrial subsurface.</title>
        <authorList>
            <person name="Probst A.J."/>
            <person name="Ladd B."/>
            <person name="Jarett J.K."/>
            <person name="Geller-Mcgrath D.E."/>
            <person name="Sieber C.M."/>
            <person name="Emerson J.B."/>
            <person name="Anantharaman K."/>
            <person name="Thomas B.C."/>
            <person name="Malmstrom R."/>
            <person name="Stieglmeier M."/>
            <person name="Klingl A."/>
            <person name="Woyke T."/>
            <person name="Ryan C.M."/>
            <person name="Banfield J.F."/>
        </authorList>
    </citation>
    <scope>NUCLEOTIDE SEQUENCE [LARGE SCALE GENOMIC DNA]</scope>
    <source>
        <strain evidence="1">CG17_big_fil_post_rev_8_21_14_2_50_48_46</strain>
    </source>
</reference>
<comment type="caution">
    <text evidence="1">The sequence shown here is derived from an EMBL/GenBank/DDBJ whole genome shotgun (WGS) entry which is preliminary data.</text>
</comment>
<evidence type="ECO:0000313" key="2">
    <source>
        <dbReference type="Proteomes" id="UP000231019"/>
    </source>
</evidence>
<name>A0A2M7G824_9BACT</name>
<accession>A0A2M7G824</accession>
<dbReference type="AlphaFoldDB" id="A0A2M7G824"/>
<sequence length="67" mass="8094">MAVQEEQIYLITYLQNGLQMRDRFFEEAEPARQHFHFLSQMFPEAQVKLHEISLKKRLKQNCCSVCY</sequence>
<dbReference type="Proteomes" id="UP000231019">
    <property type="component" value="Unassembled WGS sequence"/>
</dbReference>
<gene>
    <name evidence="1" type="ORF">COW36_05565</name>
</gene>
<dbReference type="EMBL" id="PFFQ01000013">
    <property type="protein sequence ID" value="PIW18236.1"/>
    <property type="molecule type" value="Genomic_DNA"/>
</dbReference>
<evidence type="ECO:0000313" key="1">
    <source>
        <dbReference type="EMBL" id="PIW18236.1"/>
    </source>
</evidence>
<proteinExistence type="predicted"/>
<protein>
    <submittedName>
        <fullName evidence="1">Uncharacterized protein</fullName>
    </submittedName>
</protein>
<organism evidence="1 2">
    <name type="scientific">bacterium (Candidatus Blackallbacteria) CG17_big_fil_post_rev_8_21_14_2_50_48_46</name>
    <dbReference type="NCBI Taxonomy" id="2014261"/>
    <lineage>
        <taxon>Bacteria</taxon>
        <taxon>Candidatus Blackallbacteria</taxon>
    </lineage>
</organism>